<dbReference type="PROSITE" id="PS50222">
    <property type="entry name" value="EF_HAND_2"/>
    <property type="match status" value="1"/>
</dbReference>
<dbReference type="Pfam" id="PF13202">
    <property type="entry name" value="EF-hand_5"/>
    <property type="match status" value="2"/>
</dbReference>
<dbReference type="InterPro" id="IPR002048">
    <property type="entry name" value="EF_hand_dom"/>
</dbReference>
<dbReference type="GO" id="GO:0005509">
    <property type="term" value="F:calcium ion binding"/>
    <property type="evidence" value="ECO:0007669"/>
    <property type="project" value="InterPro"/>
</dbReference>
<keyword evidence="1" id="KW-0732">Signal</keyword>
<dbReference type="Gene3D" id="1.10.238.10">
    <property type="entry name" value="EF-hand"/>
    <property type="match status" value="1"/>
</dbReference>
<dbReference type="AlphaFoldDB" id="A0A0G4HDZ4"/>
<dbReference type="InterPro" id="IPR011992">
    <property type="entry name" value="EF-hand-dom_pair"/>
</dbReference>
<organism evidence="3">
    <name type="scientific">Chromera velia CCMP2878</name>
    <dbReference type="NCBI Taxonomy" id="1169474"/>
    <lineage>
        <taxon>Eukaryota</taxon>
        <taxon>Sar</taxon>
        <taxon>Alveolata</taxon>
        <taxon>Colpodellida</taxon>
        <taxon>Chromeraceae</taxon>
        <taxon>Chromera</taxon>
    </lineage>
</organism>
<evidence type="ECO:0000313" key="3">
    <source>
        <dbReference type="EMBL" id="CEM42259.1"/>
    </source>
</evidence>
<dbReference type="SUPFAM" id="SSF47473">
    <property type="entry name" value="EF-hand"/>
    <property type="match status" value="1"/>
</dbReference>
<dbReference type="EMBL" id="CDMZ01002417">
    <property type="protein sequence ID" value="CEM42259.1"/>
    <property type="molecule type" value="Genomic_DNA"/>
</dbReference>
<feature type="domain" description="EF-hand" evidence="2">
    <location>
        <begin position="80"/>
        <end position="115"/>
    </location>
</feature>
<proteinExistence type="predicted"/>
<dbReference type="PhylomeDB" id="A0A0G4HDZ4"/>
<feature type="signal peptide" evidence="1">
    <location>
        <begin position="1"/>
        <end position="26"/>
    </location>
</feature>
<dbReference type="VEuPathDB" id="CryptoDB:Cvel_26628"/>
<reference evidence="3" key="1">
    <citation type="submission" date="2014-11" db="EMBL/GenBank/DDBJ databases">
        <authorList>
            <person name="Otto D Thomas"/>
            <person name="Naeem Raeece"/>
        </authorList>
    </citation>
    <scope>NUCLEOTIDE SEQUENCE</scope>
</reference>
<name>A0A0G4HDZ4_9ALVE</name>
<evidence type="ECO:0000256" key="1">
    <source>
        <dbReference type="SAM" id="SignalP"/>
    </source>
</evidence>
<sequence length="116" mass="13462">MRGRLRHRVTALALLLLLSVQLPVWASDEQVEPEAVWNEDDIELDIDQMLSDYTSDFHQFDLNSDGLVDALEVRASFEELHKEELYTFFRFADSDFDGTVSLPEYIDYLLASEEDD</sequence>
<gene>
    <name evidence="3" type="ORF">Cvel_26628</name>
</gene>
<feature type="chain" id="PRO_5005191278" description="EF-hand domain-containing protein" evidence="1">
    <location>
        <begin position="27"/>
        <end position="116"/>
    </location>
</feature>
<accession>A0A0G4HDZ4</accession>
<evidence type="ECO:0000259" key="2">
    <source>
        <dbReference type="PROSITE" id="PS50222"/>
    </source>
</evidence>
<protein>
    <recommendedName>
        <fullName evidence="2">EF-hand domain-containing protein</fullName>
    </recommendedName>
</protein>